<accession>A0ACB6RB74</accession>
<comment type="caution">
    <text evidence="1">The sequence shown here is derived from an EMBL/GenBank/DDBJ whole genome shotgun (WGS) entry which is preliminary data.</text>
</comment>
<evidence type="ECO:0000313" key="2">
    <source>
        <dbReference type="Proteomes" id="UP000799755"/>
    </source>
</evidence>
<evidence type="ECO:0000313" key="1">
    <source>
        <dbReference type="EMBL" id="KAF2475582.1"/>
    </source>
</evidence>
<dbReference type="Proteomes" id="UP000799755">
    <property type="component" value="Unassembled WGS sequence"/>
</dbReference>
<gene>
    <name evidence="1" type="ORF">BDR25DRAFT_279724</name>
</gene>
<keyword evidence="2" id="KW-1185">Reference proteome</keyword>
<reference evidence="1" key="1">
    <citation type="journal article" date="2020" name="Stud. Mycol.">
        <title>101 Dothideomycetes genomes: a test case for predicting lifestyles and emergence of pathogens.</title>
        <authorList>
            <person name="Haridas S."/>
            <person name="Albert R."/>
            <person name="Binder M."/>
            <person name="Bloem J."/>
            <person name="Labutti K."/>
            <person name="Salamov A."/>
            <person name="Andreopoulos B."/>
            <person name="Baker S."/>
            <person name="Barry K."/>
            <person name="Bills G."/>
            <person name="Bluhm B."/>
            <person name="Cannon C."/>
            <person name="Castanera R."/>
            <person name="Culley D."/>
            <person name="Daum C."/>
            <person name="Ezra D."/>
            <person name="Gonzalez J."/>
            <person name="Henrissat B."/>
            <person name="Kuo A."/>
            <person name="Liang C."/>
            <person name="Lipzen A."/>
            <person name="Lutzoni F."/>
            <person name="Magnuson J."/>
            <person name="Mondo S."/>
            <person name="Nolan M."/>
            <person name="Ohm R."/>
            <person name="Pangilinan J."/>
            <person name="Park H.-J."/>
            <person name="Ramirez L."/>
            <person name="Alfaro M."/>
            <person name="Sun H."/>
            <person name="Tritt A."/>
            <person name="Yoshinaga Y."/>
            <person name="Zwiers L.-H."/>
            <person name="Turgeon B."/>
            <person name="Goodwin S."/>
            <person name="Spatafora J."/>
            <person name="Crous P."/>
            <person name="Grigoriev I."/>
        </authorList>
    </citation>
    <scope>NUCLEOTIDE SEQUENCE</scope>
    <source>
        <strain evidence="1">ATCC 200398</strain>
    </source>
</reference>
<organism evidence="1 2">
    <name type="scientific">Lindgomyces ingoldianus</name>
    <dbReference type="NCBI Taxonomy" id="673940"/>
    <lineage>
        <taxon>Eukaryota</taxon>
        <taxon>Fungi</taxon>
        <taxon>Dikarya</taxon>
        <taxon>Ascomycota</taxon>
        <taxon>Pezizomycotina</taxon>
        <taxon>Dothideomycetes</taxon>
        <taxon>Pleosporomycetidae</taxon>
        <taxon>Pleosporales</taxon>
        <taxon>Lindgomycetaceae</taxon>
        <taxon>Lindgomyces</taxon>
    </lineage>
</organism>
<dbReference type="EMBL" id="MU003496">
    <property type="protein sequence ID" value="KAF2475582.1"/>
    <property type="molecule type" value="Genomic_DNA"/>
</dbReference>
<proteinExistence type="predicted"/>
<name>A0ACB6RB74_9PLEO</name>
<protein>
    <submittedName>
        <fullName evidence="1">Uncharacterized protein</fullName>
    </submittedName>
</protein>
<feature type="non-terminal residue" evidence="1">
    <location>
        <position position="298"/>
    </location>
</feature>
<sequence length="298" mass="33854">MPGGIHPPLEVIASWPAGNYIDPPTRPKAVLIVACVFGPLSLGILIVRLWVRIRIQHNTGLDDWLMLAAIFPMIALTVLFPLATEVYGFNKHVWDVNPALFVPQRKLIMAIEVIFCVAVGLIKVSILLFYRRISSRAVSYCFRWATRITITFIVTYSIAFTLVPIFGCHPISAFWDQLNFVKLATGYKYKCFNEGADVFAAGLISAVQDFITAILPTFLYWKLHIPLRQKIALFGIFAIGYCVVAISAIRTWLSWRIFFETYDVTWAAWDNWLWSMLELHVGAMCANAPALKVFFKHF</sequence>